<dbReference type="Gene3D" id="3.40.1580.10">
    <property type="entry name" value="SMI1/KNR4-like"/>
    <property type="match status" value="1"/>
</dbReference>
<evidence type="ECO:0000313" key="2">
    <source>
        <dbReference type="EMBL" id="MCC9070236.1"/>
    </source>
</evidence>
<name>A0ABS8MN85_9FLAO</name>
<dbReference type="InterPro" id="IPR018958">
    <property type="entry name" value="Knr4/Smi1-like_dom"/>
</dbReference>
<dbReference type="Pfam" id="PF14568">
    <property type="entry name" value="SUKH_6"/>
    <property type="match status" value="1"/>
</dbReference>
<comment type="caution">
    <text evidence="2">The sequence shown here is derived from an EMBL/GenBank/DDBJ whole genome shotgun (WGS) entry which is preliminary data.</text>
</comment>
<feature type="domain" description="Knr4/Smi1-like" evidence="1">
    <location>
        <begin position="28"/>
        <end position="141"/>
    </location>
</feature>
<evidence type="ECO:0000313" key="3">
    <source>
        <dbReference type="Proteomes" id="UP001430919"/>
    </source>
</evidence>
<gene>
    <name evidence="2" type="ORF">LNQ49_01275</name>
</gene>
<protein>
    <submittedName>
        <fullName evidence="2">SMI1/KNR4 family protein</fullName>
    </submittedName>
</protein>
<sequence>MDFTEFFEKVTEIKSKQPIWFGLESDAIATDEEINHAEMSLSVLFPNEYKQFVKTFGGGYFAFTTVYSVDQNSEWDIILKNKNCELIKSHNFLAFSDNHSGDYYGFKTSFGLCDSKIYFYDHETQQIKKTDFKNIFEFILKIGLQAN</sequence>
<dbReference type="Proteomes" id="UP001430919">
    <property type="component" value="Unassembled WGS sequence"/>
</dbReference>
<dbReference type="InterPro" id="IPR037883">
    <property type="entry name" value="Knr4/Smi1-like_sf"/>
</dbReference>
<proteinExistence type="predicted"/>
<evidence type="ECO:0000259" key="1">
    <source>
        <dbReference type="SMART" id="SM00860"/>
    </source>
</evidence>
<dbReference type="EMBL" id="JAJJMO010000001">
    <property type="protein sequence ID" value="MCC9070236.1"/>
    <property type="molecule type" value="Genomic_DNA"/>
</dbReference>
<reference evidence="2" key="1">
    <citation type="submission" date="2021-11" db="EMBL/GenBank/DDBJ databases">
        <title>Description of novel Flavobacterium species.</title>
        <authorList>
            <person name="Saticioglu I.B."/>
            <person name="Ay H."/>
            <person name="Altun S."/>
            <person name="Duman M."/>
        </authorList>
    </citation>
    <scope>NUCLEOTIDE SEQUENCE</scope>
    <source>
        <strain evidence="2">F-65</strain>
    </source>
</reference>
<organism evidence="2 3">
    <name type="scientific">Flavobacterium pisciphilum</name>
    <dbReference type="NCBI Taxonomy" id="2893755"/>
    <lineage>
        <taxon>Bacteria</taxon>
        <taxon>Pseudomonadati</taxon>
        <taxon>Bacteroidota</taxon>
        <taxon>Flavobacteriia</taxon>
        <taxon>Flavobacteriales</taxon>
        <taxon>Flavobacteriaceae</taxon>
        <taxon>Flavobacterium</taxon>
    </lineage>
</organism>
<keyword evidence="3" id="KW-1185">Reference proteome</keyword>
<dbReference type="RefSeq" id="WP_229986985.1">
    <property type="nucleotide sequence ID" value="NZ_JAJJMO010000001.1"/>
</dbReference>
<accession>A0ABS8MN85</accession>
<dbReference type="SUPFAM" id="SSF160631">
    <property type="entry name" value="SMI1/KNR4-like"/>
    <property type="match status" value="1"/>
</dbReference>
<dbReference type="SMART" id="SM00860">
    <property type="entry name" value="SMI1_KNR4"/>
    <property type="match status" value="1"/>
</dbReference>